<evidence type="ECO:0000313" key="1">
    <source>
        <dbReference type="EMBL" id="KAF1959339.1"/>
    </source>
</evidence>
<proteinExistence type="predicted"/>
<feature type="non-terminal residue" evidence="1">
    <location>
        <position position="69"/>
    </location>
</feature>
<keyword evidence="2" id="KW-1185">Reference proteome</keyword>
<reference evidence="1" key="1">
    <citation type="journal article" date="2020" name="Stud. Mycol.">
        <title>101 Dothideomycetes genomes: a test case for predicting lifestyles and emergence of pathogens.</title>
        <authorList>
            <person name="Haridas S."/>
            <person name="Albert R."/>
            <person name="Binder M."/>
            <person name="Bloem J."/>
            <person name="Labutti K."/>
            <person name="Salamov A."/>
            <person name="Andreopoulos B."/>
            <person name="Baker S."/>
            <person name="Barry K."/>
            <person name="Bills G."/>
            <person name="Bluhm B."/>
            <person name="Cannon C."/>
            <person name="Castanera R."/>
            <person name="Culley D."/>
            <person name="Daum C."/>
            <person name="Ezra D."/>
            <person name="Gonzalez J."/>
            <person name="Henrissat B."/>
            <person name="Kuo A."/>
            <person name="Liang C."/>
            <person name="Lipzen A."/>
            <person name="Lutzoni F."/>
            <person name="Magnuson J."/>
            <person name="Mondo S."/>
            <person name="Nolan M."/>
            <person name="Ohm R."/>
            <person name="Pangilinan J."/>
            <person name="Park H.-J."/>
            <person name="Ramirez L."/>
            <person name="Alfaro M."/>
            <person name="Sun H."/>
            <person name="Tritt A."/>
            <person name="Yoshinaga Y."/>
            <person name="Zwiers L.-H."/>
            <person name="Turgeon B."/>
            <person name="Goodwin S."/>
            <person name="Spatafora J."/>
            <person name="Crous P."/>
            <person name="Grigoriev I."/>
        </authorList>
    </citation>
    <scope>NUCLEOTIDE SEQUENCE</scope>
    <source>
        <strain evidence="1">CBS 675.92</strain>
    </source>
</reference>
<feature type="non-terminal residue" evidence="1">
    <location>
        <position position="1"/>
    </location>
</feature>
<dbReference type="AlphaFoldDB" id="A0A6A5U5V5"/>
<name>A0A6A5U5V5_9PLEO</name>
<gene>
    <name evidence="1" type="ORF">CC80DRAFT_385158</name>
</gene>
<protein>
    <submittedName>
        <fullName evidence="1">Uncharacterized protein</fullName>
    </submittedName>
</protein>
<dbReference type="EMBL" id="ML976985">
    <property type="protein sequence ID" value="KAF1959339.1"/>
    <property type="molecule type" value="Genomic_DNA"/>
</dbReference>
<dbReference type="PANTHER" id="PTHR38790">
    <property type="entry name" value="2EXR DOMAIN-CONTAINING PROTEIN-RELATED"/>
    <property type="match status" value="1"/>
</dbReference>
<accession>A0A6A5U5V5</accession>
<dbReference type="PANTHER" id="PTHR38790:SF4">
    <property type="entry name" value="2EXR DOMAIN-CONTAINING PROTEIN"/>
    <property type="match status" value="1"/>
</dbReference>
<evidence type="ECO:0000313" key="2">
    <source>
        <dbReference type="Proteomes" id="UP000800035"/>
    </source>
</evidence>
<organism evidence="1 2">
    <name type="scientific">Byssothecium circinans</name>
    <dbReference type="NCBI Taxonomy" id="147558"/>
    <lineage>
        <taxon>Eukaryota</taxon>
        <taxon>Fungi</taxon>
        <taxon>Dikarya</taxon>
        <taxon>Ascomycota</taxon>
        <taxon>Pezizomycotina</taxon>
        <taxon>Dothideomycetes</taxon>
        <taxon>Pleosporomycetidae</taxon>
        <taxon>Pleosporales</taxon>
        <taxon>Massarineae</taxon>
        <taxon>Massarinaceae</taxon>
        <taxon>Byssothecium</taxon>
    </lineage>
</organism>
<dbReference type="Proteomes" id="UP000800035">
    <property type="component" value="Unassembled WGS sequence"/>
</dbReference>
<dbReference type="OrthoDB" id="5413827at2759"/>
<sequence length="69" mass="8156">NQLQSPLLRLPQELRDQIYGYFFKEQSWEFYNKAKAAQSKPNAMALLRTCRQLYAETATIPYKTDSFSF</sequence>